<evidence type="ECO:0000313" key="1">
    <source>
        <dbReference type="EMBL" id="QKU34387.1"/>
    </source>
</evidence>
<sequence length="457" mass="46859">MATYEYSLSQDFPNGINAALLDTQIRNDTTIQKFLFSIVTVESQDTVYITFDSSLTPAEETALDNIIAAHMNTSPGSNVVIQSPAADSSAIQILATDPAGGIIIQSGQGGININTTNTFSVNSGAESNITVTNGNLVLDSTNSLTNIDGYSGINIGNNTNNGPVNIGTNAQRNINIGNTNGSTGVFVNTGLGGFTVDTSNGPVSIDAFGSPVNLSVATTGDNQDLTIGLTGSTESRVIISSEGTGADAIFLNSAGGVNLTSNTQPINIISNNNVGNAVNIDTSAAGGGIIISSGSFGIGINSNGGALGIGHFSGGPIYFGTVASRDIFIGNNNAGTNIYQRHGNALIVSQPEEFTIPDADTNLTTTNLLSKILVGAPTADRTLTLPLLSDITTTIPNLIAGDAFDFSIINTSTTNNIIIGSPVIGNPNIAAQSSALFRIRLIGTPTLTSYNIYRLAA</sequence>
<dbReference type="GeneID" id="80517707"/>
<proteinExistence type="predicted"/>
<protein>
    <submittedName>
        <fullName evidence="1">Uncharacterized protein</fullName>
    </submittedName>
</protein>
<reference evidence="1" key="1">
    <citation type="submission" date="2017-06" db="EMBL/GenBank/DDBJ databases">
        <authorList>
            <person name="Assis F.L."/>
            <person name="Abrahao J.S."/>
            <person name="Silva L."/>
            <person name="Khalil J.B."/>
            <person name="Rodrigues R."/>
            <person name="Silva L.S."/>
            <person name="Boratto P."/>
            <person name="Andrade M."/>
            <person name="Kroon E.G."/>
            <person name="Ribeiro B."/>
            <person name="Bergier I."/>
            <person name="Seligmann H."/>
            <person name="Ghigo E."/>
            <person name="Colson P."/>
            <person name="Levasseur A."/>
            <person name="Raoult D."/>
            <person name="Scola B.L."/>
        </authorList>
    </citation>
    <scope>NUCLEOTIDE SEQUENCE</scope>
    <source>
        <strain evidence="1">Deep ocean</strain>
    </source>
</reference>
<organism evidence="1">
    <name type="scientific">Tupanvirus deep ocean</name>
    <dbReference type="NCBI Taxonomy" id="2126984"/>
    <lineage>
        <taxon>Viruses</taxon>
        <taxon>Varidnaviria</taxon>
        <taxon>Bamfordvirae</taxon>
        <taxon>Nucleocytoviricota</taxon>
        <taxon>Megaviricetes</taxon>
        <taxon>Imitervirales</taxon>
        <taxon>Mimiviridae</taxon>
        <taxon>Megamimivirinae</taxon>
        <taxon>Tupanvirus</taxon>
        <taxon>Tupanvirus altamarinense</taxon>
    </lineage>
</organism>
<reference evidence="1" key="2">
    <citation type="journal article" date="2018" name="Nat. Commun.">
        <title>Tailed giant Tupanvirus possesses the most complete translational apparatus of the known virosphere.</title>
        <authorList>
            <person name="Abrahao J."/>
            <person name="Silva L."/>
            <person name="Silva L.S."/>
            <person name="Khalil J.Y.B."/>
            <person name="Rodrigues R."/>
            <person name="Arantes T."/>
            <person name="Assis F."/>
            <person name="Boratto P."/>
            <person name="Andrade M."/>
            <person name="Kroon E.G."/>
            <person name="Ribeiro B."/>
            <person name="Bergier I."/>
            <person name="Seligmann H."/>
            <person name="Ghigo E."/>
            <person name="Colson P."/>
            <person name="Levasseur A."/>
            <person name="Kroemer G."/>
            <person name="Raoult D."/>
            <person name="La Scola B."/>
        </authorList>
    </citation>
    <scope>NUCLEOTIDE SEQUENCE [LARGE SCALE GENOMIC DNA]</scope>
    <source>
        <strain evidence="1">Deep ocean</strain>
    </source>
</reference>
<dbReference type="RefSeq" id="YP_010781016.1">
    <property type="nucleotide sequence ID" value="NC_075038.1"/>
</dbReference>
<dbReference type="EMBL" id="MF405918">
    <property type="protein sequence ID" value="QKU34387.1"/>
    <property type="molecule type" value="Genomic_DNA"/>
</dbReference>
<dbReference type="KEGG" id="vg:80517707"/>
<accession>A0A6N1NNC7</accession>
<name>A0A6N1NNC7_9VIRU</name>